<organism evidence="2 3">
    <name type="scientific">Fuerstiella marisgermanici</name>
    <dbReference type="NCBI Taxonomy" id="1891926"/>
    <lineage>
        <taxon>Bacteria</taxon>
        <taxon>Pseudomonadati</taxon>
        <taxon>Planctomycetota</taxon>
        <taxon>Planctomycetia</taxon>
        <taxon>Planctomycetales</taxon>
        <taxon>Planctomycetaceae</taxon>
        <taxon>Fuerstiella</taxon>
    </lineage>
</organism>
<sequence>MSTDRQPPNKQSEEFVKEEIKSFRNGIGGFLIAGLTVCRTLQVFSRIPGSSGLWLNLAWIAGAAIQGFYLSGHVQKYGRVDVISFEAFLTFQYLWWLVDVAIRIWFSRKRSRPARLYQGRAIFFRHWMRDDIAGVASDVVVGVGMITFFRVLACSTLANWYSVILGWTVFCQGFLLARELWIRLRIRATRRRAAYWQKDVRGRHYV</sequence>
<dbReference type="STRING" id="1891926.Fuma_03028"/>
<name>A0A1P8WH60_9PLAN</name>
<reference evidence="2 3" key="1">
    <citation type="journal article" date="2016" name="Front. Microbiol.">
        <title>Fuerstia marisgermanicae gen. nov., sp. nov., an Unusual Member of the Phylum Planctomycetes from the German Wadden Sea.</title>
        <authorList>
            <person name="Kohn T."/>
            <person name="Heuer A."/>
            <person name="Jogler M."/>
            <person name="Vollmers J."/>
            <person name="Boedeker C."/>
            <person name="Bunk B."/>
            <person name="Rast P."/>
            <person name="Borchert D."/>
            <person name="Glockner I."/>
            <person name="Freese H.M."/>
            <person name="Klenk H.P."/>
            <person name="Overmann J."/>
            <person name="Kaster A.K."/>
            <person name="Rohde M."/>
            <person name="Wiegand S."/>
            <person name="Jogler C."/>
        </authorList>
    </citation>
    <scope>NUCLEOTIDE SEQUENCE [LARGE SCALE GENOMIC DNA]</scope>
    <source>
        <strain evidence="2 3">NH11</strain>
    </source>
</reference>
<accession>A0A1P8WH60</accession>
<evidence type="ECO:0000313" key="3">
    <source>
        <dbReference type="Proteomes" id="UP000187735"/>
    </source>
</evidence>
<keyword evidence="1" id="KW-0472">Membrane</keyword>
<dbReference type="KEGG" id="fmr:Fuma_03028"/>
<feature type="transmembrane region" description="Helical" evidence="1">
    <location>
        <begin position="53"/>
        <end position="70"/>
    </location>
</feature>
<dbReference type="EMBL" id="CP017641">
    <property type="protein sequence ID" value="APZ93411.1"/>
    <property type="molecule type" value="Genomic_DNA"/>
</dbReference>
<feature type="transmembrane region" description="Helical" evidence="1">
    <location>
        <begin position="82"/>
        <end position="106"/>
    </location>
</feature>
<evidence type="ECO:0000313" key="2">
    <source>
        <dbReference type="EMBL" id="APZ93411.1"/>
    </source>
</evidence>
<dbReference type="OrthoDB" id="295885at2"/>
<protein>
    <submittedName>
        <fullName evidence="2">Uncharacterized protein</fullName>
    </submittedName>
</protein>
<keyword evidence="3" id="KW-1185">Reference proteome</keyword>
<dbReference type="RefSeq" id="WP_077024873.1">
    <property type="nucleotide sequence ID" value="NZ_CP017641.1"/>
</dbReference>
<gene>
    <name evidence="2" type="ORF">Fuma_03028</name>
</gene>
<keyword evidence="1" id="KW-1133">Transmembrane helix</keyword>
<feature type="transmembrane region" description="Helical" evidence="1">
    <location>
        <begin position="158"/>
        <end position="177"/>
    </location>
</feature>
<dbReference type="AlphaFoldDB" id="A0A1P8WH60"/>
<proteinExistence type="predicted"/>
<evidence type="ECO:0000256" key="1">
    <source>
        <dbReference type="SAM" id="Phobius"/>
    </source>
</evidence>
<keyword evidence="1" id="KW-0812">Transmembrane</keyword>
<dbReference type="Proteomes" id="UP000187735">
    <property type="component" value="Chromosome"/>
</dbReference>
<feature type="transmembrane region" description="Helical" evidence="1">
    <location>
        <begin position="132"/>
        <end position="152"/>
    </location>
</feature>